<dbReference type="InterPro" id="IPR043142">
    <property type="entry name" value="PapC-like_C_sf"/>
</dbReference>
<evidence type="ECO:0000256" key="7">
    <source>
        <dbReference type="ARBA" id="ARBA00022729"/>
    </source>
</evidence>
<dbReference type="RefSeq" id="WP_072309119.1">
    <property type="nucleotide sequence ID" value="NZ_FMIQ01000051.1"/>
</dbReference>
<feature type="compositionally biased region" description="Polar residues" evidence="10">
    <location>
        <begin position="643"/>
        <end position="663"/>
    </location>
</feature>
<evidence type="ECO:0000256" key="3">
    <source>
        <dbReference type="ARBA" id="ARBA00022448"/>
    </source>
</evidence>
<dbReference type="PANTHER" id="PTHR30451">
    <property type="entry name" value="OUTER MEMBRANE USHER PROTEIN"/>
    <property type="match status" value="1"/>
</dbReference>
<feature type="domain" description="PapC-like C-terminal" evidence="11">
    <location>
        <begin position="821"/>
        <end position="884"/>
    </location>
</feature>
<dbReference type="NCBIfam" id="NF011745">
    <property type="entry name" value="PRK15198.1"/>
    <property type="match status" value="1"/>
</dbReference>
<dbReference type="Pfam" id="PF00577">
    <property type="entry name" value="Usher"/>
    <property type="match status" value="1"/>
</dbReference>
<dbReference type="NCBIfam" id="NF011740">
    <property type="entry name" value="PRK15193.1"/>
    <property type="match status" value="1"/>
</dbReference>
<feature type="region of interest" description="Disordered" evidence="10">
    <location>
        <begin position="637"/>
        <end position="663"/>
    </location>
</feature>
<dbReference type="InterPro" id="IPR000015">
    <property type="entry name" value="Fimb_usher"/>
</dbReference>
<keyword evidence="3" id="KW-0813">Transport</keyword>
<dbReference type="Pfam" id="PF13953">
    <property type="entry name" value="PapC_C"/>
    <property type="match status" value="1"/>
</dbReference>
<dbReference type="Proteomes" id="UP000094844">
    <property type="component" value="Unassembled WGS sequence"/>
</dbReference>
<protein>
    <submittedName>
        <fullName evidence="13">Outer membrane usher protein</fullName>
    </submittedName>
</protein>
<evidence type="ECO:0000256" key="2">
    <source>
        <dbReference type="ARBA" id="ARBA00008064"/>
    </source>
</evidence>
<comment type="similarity">
    <text evidence="2">Belongs to the fimbrial export usher family.</text>
</comment>
<dbReference type="FunFam" id="2.60.40.3110:FF:000001">
    <property type="entry name" value="Putative fimbrial outer membrane usher"/>
    <property type="match status" value="1"/>
</dbReference>
<evidence type="ECO:0000313" key="13">
    <source>
        <dbReference type="EMBL" id="SCM53169.1"/>
    </source>
</evidence>
<dbReference type="Pfam" id="PF13954">
    <property type="entry name" value="PapC_N"/>
    <property type="match status" value="1"/>
</dbReference>
<name>A0A1C6Z2F9_HAFAL</name>
<evidence type="ECO:0000259" key="12">
    <source>
        <dbReference type="Pfam" id="PF13954"/>
    </source>
</evidence>
<sequence length="899" mass="97745">MKKQLYFASVPQARSAISRYAPVVFSSLAIVSPVQVLAEQYFNPAFLSSDPSAIADLSRFNNEGGQAPGSYRVDIYINDTFISTRDVDFKYSKASAAEPEKNTTAPVEASSKTKSSDTTDTLVPFFSIKELEALGVNTKSLPTLKETAQDDQDHKEVNLESIVLGSRASFDFEKQRLDLSIPQIAMKNDARGYIAPEKWDEGINALLLNYNFSGNETKANNERQSDKFLSLQSGINLGAWRLRDSASWSSQSSNSDHSSEIQHISTYVERTIIPLKSELVAGDTSTSSDVFDSVPIRGIQLSSDDNMLPDSQRGFAPTIRGIAKSNAKVTIKQNNYVIYQTYVAPGAFEVNDLFPTSSSGDLLVLIEESDGSINSYSVPFSGVPILQREGRVKYAVSAGKYRNGGNEQDSPEFGQATVIWGLPHGITAYGGTQLSDKYRSFAVGLGKNFGDLGAFSVDITQANSTLADDTTHQGQSMRFLYAKALNNFGTNFQLLGYRYSTEGFYTLSETTYKRMSGYNDTENEGNKKDNNDQPNYFDYYNLNYTKRGKLQANISQQVGKESGLFVSASQQSYWHTDETDTLIQFGFNSTIWNASYTLAYNYNKVQNQPDADQVVSFNISIPLAQLLSPAQDDMAQPGHNAYATYSGNRDKNGNTTQQAGISGTLLDDNNLSYSVMEGYGNNGVGNSGSVSAGYQGGYGSTNVGYNYGADYKQLNYAISGGIVAHRNGITLSQPLGDTNVLIAAPGADNVSVENNTGVKTDWRGYAVVPYASSYRQNRIALNTNTLNNHTDIDDAVVNVVPTQGAIVRANFTAHSGVRALLTFMHNGKPLPFGTSVSRTDITASGIVGDAGQVYMSGLPLKGTLNSQWGPAASDQCQANYVLPEDSLNKAIVYANVVCK</sequence>
<dbReference type="AlphaFoldDB" id="A0A1C6Z2F9"/>
<evidence type="ECO:0000256" key="1">
    <source>
        <dbReference type="ARBA" id="ARBA00004571"/>
    </source>
</evidence>
<dbReference type="Gene3D" id="2.60.40.3110">
    <property type="match status" value="1"/>
</dbReference>
<dbReference type="GO" id="GO:0015473">
    <property type="term" value="F:fimbrial usher porin activity"/>
    <property type="evidence" value="ECO:0007669"/>
    <property type="project" value="InterPro"/>
</dbReference>
<reference evidence="13 14" key="1">
    <citation type="submission" date="2016-09" db="EMBL/GenBank/DDBJ databases">
        <authorList>
            <person name="Capua I."/>
            <person name="De Benedictis P."/>
            <person name="Joannis T."/>
            <person name="Lombin L.H."/>
            <person name="Cattoli G."/>
        </authorList>
    </citation>
    <scope>NUCLEOTIDE SEQUENCE [LARGE SCALE GENOMIC DNA]</scope>
    <source>
        <strain evidence="13 14">GB001</strain>
    </source>
</reference>
<dbReference type="PANTHER" id="PTHR30451:SF21">
    <property type="entry name" value="FIMBRIAL USHER DOMAIN-CONTAINING PROTEIN YDET-RELATED"/>
    <property type="match status" value="1"/>
</dbReference>
<dbReference type="OrthoDB" id="6554712at2"/>
<keyword evidence="7" id="KW-0732">Signal</keyword>
<dbReference type="EMBL" id="FMIQ01000051">
    <property type="protein sequence ID" value="SCM53169.1"/>
    <property type="molecule type" value="Genomic_DNA"/>
</dbReference>
<evidence type="ECO:0000256" key="8">
    <source>
        <dbReference type="ARBA" id="ARBA00023136"/>
    </source>
</evidence>
<keyword evidence="8" id="KW-0472">Membrane</keyword>
<accession>A0A1C6Z2F9</accession>
<evidence type="ECO:0000256" key="10">
    <source>
        <dbReference type="SAM" id="MobiDB-lite"/>
    </source>
</evidence>
<dbReference type="InterPro" id="IPR042186">
    <property type="entry name" value="FimD_plug_dom"/>
</dbReference>
<dbReference type="InterPro" id="IPR037224">
    <property type="entry name" value="PapC_N_sf"/>
</dbReference>
<dbReference type="SUPFAM" id="SSF141729">
    <property type="entry name" value="FimD N-terminal domain-like"/>
    <property type="match status" value="1"/>
</dbReference>
<feature type="domain" description="PapC N-terminal" evidence="12">
    <location>
        <begin position="41"/>
        <end position="213"/>
    </location>
</feature>
<keyword evidence="6" id="KW-0812">Transmembrane</keyword>
<dbReference type="FunFam" id="2.60.40.2610:FF:000001">
    <property type="entry name" value="Outer membrane fimbrial usher protein"/>
    <property type="match status" value="1"/>
</dbReference>
<gene>
    <name evidence="13" type="ORF">BN1044_02658</name>
</gene>
<dbReference type="GO" id="GO:0009297">
    <property type="term" value="P:pilus assembly"/>
    <property type="evidence" value="ECO:0007669"/>
    <property type="project" value="InterPro"/>
</dbReference>
<evidence type="ECO:0000256" key="6">
    <source>
        <dbReference type="ARBA" id="ARBA00022692"/>
    </source>
</evidence>
<evidence type="ECO:0000256" key="4">
    <source>
        <dbReference type="ARBA" id="ARBA00022452"/>
    </source>
</evidence>
<evidence type="ECO:0000313" key="14">
    <source>
        <dbReference type="Proteomes" id="UP000094844"/>
    </source>
</evidence>
<dbReference type="InterPro" id="IPR025949">
    <property type="entry name" value="PapC-like_C"/>
</dbReference>
<evidence type="ECO:0000259" key="11">
    <source>
        <dbReference type="Pfam" id="PF13953"/>
    </source>
</evidence>
<dbReference type="Gene3D" id="2.60.40.2070">
    <property type="match status" value="1"/>
</dbReference>
<comment type="subcellular location">
    <subcellularLocation>
        <location evidence="1">Cell outer membrane</location>
        <topology evidence="1">Multi-pass membrane protein</topology>
    </subcellularLocation>
</comment>
<proteinExistence type="inferred from homology"/>
<keyword evidence="5" id="KW-1029">Fimbrium biogenesis</keyword>
<dbReference type="GO" id="GO:0009279">
    <property type="term" value="C:cell outer membrane"/>
    <property type="evidence" value="ECO:0007669"/>
    <property type="project" value="UniProtKB-SubCell"/>
</dbReference>
<dbReference type="Gene3D" id="3.10.20.410">
    <property type="match status" value="1"/>
</dbReference>
<keyword evidence="9" id="KW-0998">Cell outer membrane</keyword>
<organism evidence="13 14">
    <name type="scientific">Hafnia alvei</name>
    <dbReference type="NCBI Taxonomy" id="569"/>
    <lineage>
        <taxon>Bacteria</taxon>
        <taxon>Pseudomonadati</taxon>
        <taxon>Pseudomonadota</taxon>
        <taxon>Gammaproteobacteria</taxon>
        <taxon>Enterobacterales</taxon>
        <taxon>Hafniaceae</taxon>
        <taxon>Hafnia</taxon>
    </lineage>
</organism>
<dbReference type="Gene3D" id="2.60.40.2610">
    <property type="entry name" value="Outer membrane usher protein FimD, plug domain"/>
    <property type="match status" value="1"/>
</dbReference>
<evidence type="ECO:0000256" key="9">
    <source>
        <dbReference type="ARBA" id="ARBA00023237"/>
    </source>
</evidence>
<evidence type="ECO:0000256" key="5">
    <source>
        <dbReference type="ARBA" id="ARBA00022558"/>
    </source>
</evidence>
<keyword evidence="4" id="KW-1134">Transmembrane beta strand</keyword>
<dbReference type="InterPro" id="IPR025885">
    <property type="entry name" value="PapC_N"/>
</dbReference>